<protein>
    <submittedName>
        <fullName evidence="2">Pimeloyl-ACP methyl ester carboxylesterase</fullName>
    </submittedName>
</protein>
<sequence>MQLELRNKRKMNVEIIGEGEPLVFVHGFLWDSSVWDKITEIFSENYKCIKIDLWGHGKSDNLGEINYYSLEYLTWDIIEVLKLLNIDKFTYIGTSIGGIIGCHLGIKYGYKLNKLIILDCYCGEEETCTQDFYEGHLKVIAFQNKISLGIANQIAPLFFSIEESINQGELFSDFVDSLTEISSENLRTLQGIGRGLFGRSSILENLKEIDVPTLFLVGEVDIVRPFYKMNEMAKRVKNSEIIVVPKAGYTAILENPIFIREEIKKFLNKKE</sequence>
<dbReference type="PRINTS" id="PR00412">
    <property type="entry name" value="EPOXHYDRLASE"/>
</dbReference>
<dbReference type="InterPro" id="IPR050266">
    <property type="entry name" value="AB_hydrolase_sf"/>
</dbReference>
<dbReference type="STRING" id="180163.SAMN02745174_00381"/>
<dbReference type="InterPro" id="IPR000073">
    <property type="entry name" value="AB_hydrolase_1"/>
</dbReference>
<dbReference type="EMBL" id="FUWX01000005">
    <property type="protein sequence ID" value="SJZ40609.1"/>
    <property type="molecule type" value="Genomic_DNA"/>
</dbReference>
<dbReference type="GO" id="GO:0003824">
    <property type="term" value="F:catalytic activity"/>
    <property type="evidence" value="ECO:0007669"/>
    <property type="project" value="InterPro"/>
</dbReference>
<accession>A0A1T4KDX6</accession>
<organism evidence="2 3">
    <name type="scientific">Cetobacterium ceti</name>
    <dbReference type="NCBI Taxonomy" id="180163"/>
    <lineage>
        <taxon>Bacteria</taxon>
        <taxon>Fusobacteriati</taxon>
        <taxon>Fusobacteriota</taxon>
        <taxon>Fusobacteriia</taxon>
        <taxon>Fusobacteriales</taxon>
        <taxon>Fusobacteriaceae</taxon>
        <taxon>Cetobacterium</taxon>
    </lineage>
</organism>
<dbReference type="Proteomes" id="UP000191153">
    <property type="component" value="Unassembled WGS sequence"/>
</dbReference>
<dbReference type="InterPro" id="IPR029058">
    <property type="entry name" value="AB_hydrolase_fold"/>
</dbReference>
<feature type="domain" description="AB hydrolase-1" evidence="1">
    <location>
        <begin position="21"/>
        <end position="119"/>
    </location>
</feature>
<dbReference type="PRINTS" id="PR00111">
    <property type="entry name" value="ABHYDROLASE"/>
</dbReference>
<dbReference type="PANTHER" id="PTHR43798">
    <property type="entry name" value="MONOACYLGLYCEROL LIPASE"/>
    <property type="match status" value="1"/>
</dbReference>
<proteinExistence type="predicted"/>
<keyword evidence="3" id="KW-1185">Reference proteome</keyword>
<evidence type="ECO:0000313" key="2">
    <source>
        <dbReference type="EMBL" id="SJZ40609.1"/>
    </source>
</evidence>
<dbReference type="OrthoDB" id="252464at2"/>
<name>A0A1T4KDX6_9FUSO</name>
<evidence type="ECO:0000313" key="3">
    <source>
        <dbReference type="Proteomes" id="UP000191153"/>
    </source>
</evidence>
<evidence type="ECO:0000259" key="1">
    <source>
        <dbReference type="Pfam" id="PF00561"/>
    </source>
</evidence>
<dbReference type="AlphaFoldDB" id="A0A1T4KDX6"/>
<dbReference type="Pfam" id="PF00561">
    <property type="entry name" value="Abhydrolase_1"/>
    <property type="match status" value="1"/>
</dbReference>
<dbReference type="RefSeq" id="WP_159443550.1">
    <property type="nucleotide sequence ID" value="NZ_FUWX01000005.1"/>
</dbReference>
<dbReference type="Gene3D" id="3.40.50.1820">
    <property type="entry name" value="alpha/beta hydrolase"/>
    <property type="match status" value="1"/>
</dbReference>
<dbReference type="InterPro" id="IPR000639">
    <property type="entry name" value="Epox_hydrolase-like"/>
</dbReference>
<dbReference type="PANTHER" id="PTHR43798:SF29">
    <property type="entry name" value="AB HYDROLASE-1 DOMAIN-CONTAINING PROTEIN"/>
    <property type="match status" value="1"/>
</dbReference>
<dbReference type="SUPFAM" id="SSF53474">
    <property type="entry name" value="alpha/beta-Hydrolases"/>
    <property type="match status" value="1"/>
</dbReference>
<gene>
    <name evidence="2" type="ORF">SAMN02745174_00381</name>
</gene>
<reference evidence="2 3" key="1">
    <citation type="submission" date="2017-02" db="EMBL/GenBank/DDBJ databases">
        <authorList>
            <person name="Peterson S.W."/>
        </authorList>
    </citation>
    <scope>NUCLEOTIDE SEQUENCE [LARGE SCALE GENOMIC DNA]</scope>
    <source>
        <strain evidence="2 3">ATCC 700028</strain>
    </source>
</reference>